<feature type="transmembrane region" description="Helical" evidence="8">
    <location>
        <begin position="134"/>
        <end position="153"/>
    </location>
</feature>
<proteinExistence type="predicted"/>
<dbReference type="OrthoDB" id="9783652at2"/>
<dbReference type="GO" id="GO:0071555">
    <property type="term" value="P:cell wall organization"/>
    <property type="evidence" value="ECO:0007669"/>
    <property type="project" value="TreeGrafter"/>
</dbReference>
<keyword evidence="3 9" id="KW-0808">Transferase</keyword>
<dbReference type="Proteomes" id="UP000290624">
    <property type="component" value="Unassembled WGS sequence"/>
</dbReference>
<dbReference type="GO" id="GO:0046872">
    <property type="term" value="F:metal ion binding"/>
    <property type="evidence" value="ECO:0007669"/>
    <property type="project" value="UniProtKB-KW"/>
</dbReference>
<comment type="caution">
    <text evidence="9">The sequence shown here is derived from an EMBL/GenBank/DDBJ whole genome shotgun (WGS) entry which is preliminary data.</text>
</comment>
<feature type="transmembrane region" description="Helical" evidence="8">
    <location>
        <begin position="340"/>
        <end position="358"/>
    </location>
</feature>
<comment type="cofactor">
    <cofactor evidence="7">
        <name>Mg(2+)</name>
        <dbReference type="ChEBI" id="CHEBI:18420"/>
    </cofactor>
</comment>
<keyword evidence="7" id="KW-0460">Magnesium</keyword>
<feature type="binding site" evidence="7">
    <location>
        <position position="225"/>
    </location>
    <ligand>
        <name>Mg(2+)</name>
        <dbReference type="ChEBI" id="CHEBI:18420"/>
    </ligand>
</feature>
<evidence type="ECO:0000313" key="10">
    <source>
        <dbReference type="Proteomes" id="UP000290624"/>
    </source>
</evidence>
<keyword evidence="4 8" id="KW-0812">Transmembrane</keyword>
<evidence type="ECO:0000256" key="4">
    <source>
        <dbReference type="ARBA" id="ARBA00022692"/>
    </source>
</evidence>
<keyword evidence="5 8" id="KW-1133">Transmembrane helix</keyword>
<dbReference type="InterPro" id="IPR000715">
    <property type="entry name" value="Glycosyl_transferase_4"/>
</dbReference>
<accession>A0A4Q2EKL6</accession>
<evidence type="ECO:0000256" key="7">
    <source>
        <dbReference type="PIRSR" id="PIRSR600715-1"/>
    </source>
</evidence>
<keyword evidence="6 8" id="KW-0472">Membrane</keyword>
<evidence type="ECO:0000313" key="9">
    <source>
        <dbReference type="EMBL" id="RXW33302.1"/>
    </source>
</evidence>
<feature type="transmembrane region" description="Helical" evidence="8">
    <location>
        <begin position="112"/>
        <end position="128"/>
    </location>
</feature>
<dbReference type="GO" id="GO:0016780">
    <property type="term" value="F:phosphotransferase activity, for other substituted phosphate groups"/>
    <property type="evidence" value="ECO:0007669"/>
    <property type="project" value="InterPro"/>
</dbReference>
<comment type="subcellular location">
    <subcellularLocation>
        <location evidence="1">Cell membrane</location>
        <topology evidence="1">Multi-pass membrane protein</topology>
    </subcellularLocation>
</comment>
<dbReference type="CDD" id="cd06853">
    <property type="entry name" value="GT_WecA_like"/>
    <property type="match status" value="1"/>
</dbReference>
<feature type="transmembrane region" description="Helical" evidence="8">
    <location>
        <begin position="191"/>
        <end position="212"/>
    </location>
</feature>
<protein>
    <submittedName>
        <fullName evidence="9">Undecaprenyl-phosphate alpha-N-acetylglucosaminyl 1-phosphate transferase</fullName>
    </submittedName>
</protein>
<dbReference type="GO" id="GO:0005886">
    <property type="term" value="C:plasma membrane"/>
    <property type="evidence" value="ECO:0007669"/>
    <property type="project" value="UniProtKB-SubCell"/>
</dbReference>
<dbReference type="RefSeq" id="WP_129457267.1">
    <property type="nucleotide sequence ID" value="NZ_PPCV01000001.1"/>
</dbReference>
<dbReference type="PANTHER" id="PTHR22926:SF3">
    <property type="entry name" value="UNDECAPRENYL-PHOSPHATE ALPHA-N-ACETYLGLUCOSAMINYL 1-PHOSPHATE TRANSFERASE"/>
    <property type="match status" value="1"/>
</dbReference>
<evidence type="ECO:0000256" key="6">
    <source>
        <dbReference type="ARBA" id="ARBA00023136"/>
    </source>
</evidence>
<feature type="transmembrane region" description="Helical" evidence="8">
    <location>
        <begin position="313"/>
        <end position="334"/>
    </location>
</feature>
<feature type="transmembrane region" description="Helical" evidence="8">
    <location>
        <begin position="6"/>
        <end position="26"/>
    </location>
</feature>
<feature type="transmembrane region" description="Helical" evidence="8">
    <location>
        <begin position="165"/>
        <end position="185"/>
    </location>
</feature>
<feature type="transmembrane region" description="Helical" evidence="8">
    <location>
        <begin position="81"/>
        <end position="100"/>
    </location>
</feature>
<sequence>MREYLLVLFVAAGVTYVMASLARRLAFRYNAVALVRVRDVHTKPVPYFGGVAMLAGVAAALIVATHLPWLGRYELVQRDAWVILAGCAVICVVGVVDDLFELGAAAKLSGEVLAAGIVVLNGVKFYWIPFPDRIIALDNIASIALAVFVILFCTNAVNLMDGLDGLAAGVVAIGAASYFVYAYLLSFEQDLVRATTSSLITVALVGICLGFLPHNVHKARMFMGDSGALLLGFLLATSVISLTGQLDPSRLNLNTGSPWAAYLPLLLPFAVIALPFIDLVSAYTRRTLAGKLWFEADKQHLHHRMLQLGHSHAGAVALLWLWAAVISFGMVGLGIVNATWPAYATGAGVVLAIVLTWWPRWRSRISHA</sequence>
<keyword evidence="2" id="KW-1003">Cell membrane</keyword>
<dbReference type="Pfam" id="PF00953">
    <property type="entry name" value="Glycos_transf_4"/>
    <property type="match status" value="1"/>
</dbReference>
<dbReference type="GO" id="GO:0044038">
    <property type="term" value="P:cell wall macromolecule biosynthetic process"/>
    <property type="evidence" value="ECO:0007669"/>
    <property type="project" value="TreeGrafter"/>
</dbReference>
<name>A0A4Q2EKL6_9ACTN</name>
<feature type="transmembrane region" description="Helical" evidence="8">
    <location>
        <begin position="224"/>
        <end position="242"/>
    </location>
</feature>
<evidence type="ECO:0000256" key="3">
    <source>
        <dbReference type="ARBA" id="ARBA00022679"/>
    </source>
</evidence>
<evidence type="ECO:0000256" key="8">
    <source>
        <dbReference type="SAM" id="Phobius"/>
    </source>
</evidence>
<feature type="transmembrane region" description="Helical" evidence="8">
    <location>
        <begin position="262"/>
        <end position="283"/>
    </location>
</feature>
<evidence type="ECO:0000256" key="1">
    <source>
        <dbReference type="ARBA" id="ARBA00004651"/>
    </source>
</evidence>
<keyword evidence="7" id="KW-0479">Metal-binding</keyword>
<feature type="binding site" evidence="7">
    <location>
        <position position="158"/>
    </location>
    <ligand>
        <name>Mg(2+)</name>
        <dbReference type="ChEBI" id="CHEBI:18420"/>
    </ligand>
</feature>
<dbReference type="PANTHER" id="PTHR22926">
    <property type="entry name" value="PHOSPHO-N-ACETYLMURAMOYL-PENTAPEPTIDE-TRANSFERASE"/>
    <property type="match status" value="1"/>
</dbReference>
<evidence type="ECO:0000256" key="2">
    <source>
        <dbReference type="ARBA" id="ARBA00022475"/>
    </source>
</evidence>
<gene>
    <name evidence="9" type="ORF">C1706_00600</name>
</gene>
<keyword evidence="10" id="KW-1185">Reference proteome</keyword>
<reference evidence="9 10" key="1">
    <citation type="submission" date="2018-01" db="EMBL/GenBank/DDBJ databases">
        <title>Lactibacter flavus gen. nov., sp. nov., a novel bacterium of the family Propionibacteriaceae isolated from raw milk and dairy products.</title>
        <authorList>
            <person name="Wenning M."/>
            <person name="Breitenwieser F."/>
            <person name="Huptas C."/>
            <person name="von Neubeck M."/>
            <person name="Busse H.-J."/>
            <person name="Scherer S."/>
        </authorList>
    </citation>
    <scope>NUCLEOTIDE SEQUENCE [LARGE SCALE GENOMIC DNA]</scope>
    <source>
        <strain evidence="9 10">VG341</strain>
    </source>
</reference>
<dbReference type="EMBL" id="PPCV01000001">
    <property type="protein sequence ID" value="RXW33302.1"/>
    <property type="molecule type" value="Genomic_DNA"/>
</dbReference>
<dbReference type="GO" id="GO:0009103">
    <property type="term" value="P:lipopolysaccharide biosynthetic process"/>
    <property type="evidence" value="ECO:0007669"/>
    <property type="project" value="TreeGrafter"/>
</dbReference>
<organism evidence="9 10">
    <name type="scientific">Propioniciclava flava</name>
    <dbReference type="NCBI Taxonomy" id="2072026"/>
    <lineage>
        <taxon>Bacteria</taxon>
        <taxon>Bacillati</taxon>
        <taxon>Actinomycetota</taxon>
        <taxon>Actinomycetes</taxon>
        <taxon>Propionibacteriales</taxon>
        <taxon>Propionibacteriaceae</taxon>
        <taxon>Propioniciclava</taxon>
    </lineage>
</organism>
<dbReference type="AlphaFoldDB" id="A0A4Q2EKL6"/>
<feature type="transmembrane region" description="Helical" evidence="8">
    <location>
        <begin position="47"/>
        <end position="69"/>
    </location>
</feature>
<evidence type="ECO:0000256" key="5">
    <source>
        <dbReference type="ARBA" id="ARBA00022989"/>
    </source>
</evidence>